<dbReference type="Gene3D" id="1.10.1200.10">
    <property type="entry name" value="ACP-like"/>
    <property type="match status" value="1"/>
</dbReference>
<evidence type="ECO:0000256" key="3">
    <source>
        <dbReference type="ARBA" id="ARBA00023315"/>
    </source>
</evidence>
<protein>
    <submittedName>
        <fullName evidence="5">Maltose O-acetyltransferase</fullName>
    </submittedName>
</protein>
<evidence type="ECO:0000256" key="1">
    <source>
        <dbReference type="ARBA" id="ARBA00022679"/>
    </source>
</evidence>
<dbReference type="STRING" id="1391654.AKJ09_06516"/>
<dbReference type="EMBL" id="CP012333">
    <property type="protein sequence ID" value="AKU99852.1"/>
    <property type="molecule type" value="Genomic_DNA"/>
</dbReference>
<dbReference type="InterPro" id="IPR011004">
    <property type="entry name" value="Trimer_LpxA-like_sf"/>
</dbReference>
<dbReference type="Pfam" id="PF00550">
    <property type="entry name" value="PP-binding"/>
    <property type="match status" value="1"/>
</dbReference>
<dbReference type="KEGG" id="llu:AKJ09_06516"/>
<keyword evidence="6" id="KW-1185">Reference proteome</keyword>
<evidence type="ECO:0000313" key="5">
    <source>
        <dbReference type="EMBL" id="AKU99852.1"/>
    </source>
</evidence>
<name>A0A0K1Q293_9BACT</name>
<keyword evidence="2" id="KW-0677">Repeat</keyword>
<dbReference type="SUPFAM" id="SSF47336">
    <property type="entry name" value="ACP-like"/>
    <property type="match status" value="1"/>
</dbReference>
<dbReference type="InterPro" id="IPR036736">
    <property type="entry name" value="ACP-like_sf"/>
</dbReference>
<dbReference type="GO" id="GO:0016746">
    <property type="term" value="F:acyltransferase activity"/>
    <property type="evidence" value="ECO:0007669"/>
    <property type="project" value="UniProtKB-KW"/>
</dbReference>
<dbReference type="InterPro" id="IPR009081">
    <property type="entry name" value="PP-bd_ACP"/>
</dbReference>
<dbReference type="InterPro" id="IPR051159">
    <property type="entry name" value="Hexapeptide_acetyltransf"/>
</dbReference>
<evidence type="ECO:0000256" key="2">
    <source>
        <dbReference type="ARBA" id="ARBA00022737"/>
    </source>
</evidence>
<evidence type="ECO:0000313" key="6">
    <source>
        <dbReference type="Proteomes" id="UP000064967"/>
    </source>
</evidence>
<feature type="domain" description="Carrier" evidence="4">
    <location>
        <begin position="170"/>
        <end position="247"/>
    </location>
</feature>
<sequence length="250" mass="25548">MRLGRAKRVLKAQQRLVLEGAPWIENLGTIVVGDDAIIVSKPVQSHFVTGPGGTIVIGARSSIGPGAAFAAHERIVVGEDAKVGAFVVVMDTDFHTAADIDASSATSPVKIGARAVIDDHVTILKGASIGEGAHVGAGSVVSGTVPAGAFVRGVPASVVVVDAPGKGSSSISPDRVPEVVMATVERTFAVTSAQPNQGPKDIPGWDSLGALRLLVALEEACGISLPEDSLRDVASIEELVDVVRRGFVSP</sequence>
<dbReference type="PANTHER" id="PTHR23416:SF78">
    <property type="entry name" value="LIPOPOLYSACCHARIDE BIOSYNTHESIS O-ACETYL TRANSFERASE WBBJ-RELATED"/>
    <property type="match status" value="1"/>
</dbReference>
<gene>
    <name evidence="5" type="ORF">AKJ09_06516</name>
</gene>
<keyword evidence="3" id="KW-0012">Acyltransferase</keyword>
<dbReference type="InterPro" id="IPR001451">
    <property type="entry name" value="Hexapep"/>
</dbReference>
<proteinExistence type="predicted"/>
<dbReference type="Proteomes" id="UP000064967">
    <property type="component" value="Chromosome"/>
</dbReference>
<dbReference type="PANTHER" id="PTHR23416">
    <property type="entry name" value="SIALIC ACID SYNTHASE-RELATED"/>
    <property type="match status" value="1"/>
</dbReference>
<dbReference type="Gene3D" id="2.160.10.10">
    <property type="entry name" value="Hexapeptide repeat proteins"/>
    <property type="match status" value="1"/>
</dbReference>
<dbReference type="CDD" id="cd04647">
    <property type="entry name" value="LbH_MAT_like"/>
    <property type="match status" value="1"/>
</dbReference>
<evidence type="ECO:0000259" key="4">
    <source>
        <dbReference type="PROSITE" id="PS50075"/>
    </source>
</evidence>
<accession>A0A0K1Q293</accession>
<dbReference type="SUPFAM" id="SSF51161">
    <property type="entry name" value="Trimeric LpxA-like enzymes"/>
    <property type="match status" value="1"/>
</dbReference>
<dbReference type="Pfam" id="PF00132">
    <property type="entry name" value="Hexapep"/>
    <property type="match status" value="1"/>
</dbReference>
<reference evidence="5 6" key="1">
    <citation type="submission" date="2015-08" db="EMBL/GenBank/DDBJ databases">
        <authorList>
            <person name="Babu N.S."/>
            <person name="Beckwith C.J."/>
            <person name="Beseler K.G."/>
            <person name="Brison A."/>
            <person name="Carone J.V."/>
            <person name="Caskin T.P."/>
            <person name="Diamond M."/>
            <person name="Durham M.E."/>
            <person name="Foxe J.M."/>
            <person name="Go M."/>
            <person name="Henderson B.A."/>
            <person name="Jones I.B."/>
            <person name="McGettigan J.A."/>
            <person name="Micheletti S.J."/>
            <person name="Nasrallah M.E."/>
            <person name="Ortiz D."/>
            <person name="Piller C.R."/>
            <person name="Privatt S.R."/>
            <person name="Schneider S.L."/>
            <person name="Sharp S."/>
            <person name="Smith T.C."/>
            <person name="Stanton J.D."/>
            <person name="Ullery H.E."/>
            <person name="Wilson R.J."/>
            <person name="Serrano M.G."/>
            <person name="Buck G."/>
            <person name="Lee V."/>
            <person name="Wang Y."/>
            <person name="Carvalho R."/>
            <person name="Voegtly L."/>
            <person name="Shi R."/>
            <person name="Duckworth R."/>
            <person name="Johnson A."/>
            <person name="Loviza R."/>
            <person name="Walstead R."/>
            <person name="Shah Z."/>
            <person name="Kiflezghi M."/>
            <person name="Wade K."/>
            <person name="Ball S.L."/>
            <person name="Bradley K.W."/>
            <person name="Asai D.J."/>
            <person name="Bowman C.A."/>
            <person name="Russell D.A."/>
            <person name="Pope W.H."/>
            <person name="Jacobs-Sera D."/>
            <person name="Hendrix R.W."/>
            <person name="Hatfull G.F."/>
        </authorList>
    </citation>
    <scope>NUCLEOTIDE SEQUENCE [LARGE SCALE GENOMIC DNA]</scope>
    <source>
        <strain evidence="5 6">DSM 27648</strain>
    </source>
</reference>
<keyword evidence="1 5" id="KW-0808">Transferase</keyword>
<dbReference type="PROSITE" id="PS00101">
    <property type="entry name" value="HEXAPEP_TRANSFERASES"/>
    <property type="match status" value="1"/>
</dbReference>
<organism evidence="5 6">
    <name type="scientific">Labilithrix luteola</name>
    <dbReference type="NCBI Taxonomy" id="1391654"/>
    <lineage>
        <taxon>Bacteria</taxon>
        <taxon>Pseudomonadati</taxon>
        <taxon>Myxococcota</taxon>
        <taxon>Polyangia</taxon>
        <taxon>Polyangiales</taxon>
        <taxon>Labilitrichaceae</taxon>
        <taxon>Labilithrix</taxon>
    </lineage>
</organism>
<dbReference type="PROSITE" id="PS50075">
    <property type="entry name" value="CARRIER"/>
    <property type="match status" value="1"/>
</dbReference>
<dbReference type="AlphaFoldDB" id="A0A0K1Q293"/>
<dbReference type="InterPro" id="IPR018357">
    <property type="entry name" value="Hexapep_transf_CS"/>
</dbReference>